<organism evidence="2 3">
    <name type="scientific">Elysia crispata</name>
    <name type="common">lettuce slug</name>
    <dbReference type="NCBI Taxonomy" id="231223"/>
    <lineage>
        <taxon>Eukaryota</taxon>
        <taxon>Metazoa</taxon>
        <taxon>Spiralia</taxon>
        <taxon>Lophotrochozoa</taxon>
        <taxon>Mollusca</taxon>
        <taxon>Gastropoda</taxon>
        <taxon>Heterobranchia</taxon>
        <taxon>Euthyneura</taxon>
        <taxon>Panpulmonata</taxon>
        <taxon>Sacoglossa</taxon>
        <taxon>Placobranchoidea</taxon>
        <taxon>Plakobranchidae</taxon>
        <taxon>Elysia</taxon>
    </lineage>
</organism>
<feature type="region of interest" description="Disordered" evidence="1">
    <location>
        <begin position="79"/>
        <end position="101"/>
    </location>
</feature>
<comment type="caution">
    <text evidence="2">The sequence shown here is derived from an EMBL/GenBank/DDBJ whole genome shotgun (WGS) entry which is preliminary data.</text>
</comment>
<dbReference type="EMBL" id="JAWDGP010006830">
    <property type="protein sequence ID" value="KAK3735021.1"/>
    <property type="molecule type" value="Genomic_DNA"/>
</dbReference>
<proteinExistence type="predicted"/>
<reference evidence="2" key="1">
    <citation type="journal article" date="2023" name="G3 (Bethesda)">
        <title>A reference genome for the long-term kleptoplast-retaining sea slug Elysia crispata morphotype clarki.</title>
        <authorList>
            <person name="Eastman K.E."/>
            <person name="Pendleton A.L."/>
            <person name="Shaikh M.A."/>
            <person name="Suttiyut T."/>
            <person name="Ogas R."/>
            <person name="Tomko P."/>
            <person name="Gavelis G."/>
            <person name="Widhalm J.R."/>
            <person name="Wisecaver J.H."/>
        </authorList>
    </citation>
    <scope>NUCLEOTIDE SEQUENCE</scope>
    <source>
        <strain evidence="2">ECLA1</strain>
    </source>
</reference>
<evidence type="ECO:0000256" key="1">
    <source>
        <dbReference type="SAM" id="MobiDB-lite"/>
    </source>
</evidence>
<sequence length="101" mass="10739">MSHQLADQVEHTKGVDMQGHCMNIGHARGLDLDLTCSALSTSRTCQIGLDVSAVLQDSGEASVDFVKHGCRSQPAIISPIFGSKPVPPDSRLTGDLQVEQP</sequence>
<dbReference type="AlphaFoldDB" id="A0AAE0Y7F7"/>
<gene>
    <name evidence="2" type="ORF">RRG08_001812</name>
</gene>
<protein>
    <submittedName>
        <fullName evidence="2">Uncharacterized protein</fullName>
    </submittedName>
</protein>
<evidence type="ECO:0000313" key="2">
    <source>
        <dbReference type="EMBL" id="KAK3735021.1"/>
    </source>
</evidence>
<dbReference type="Proteomes" id="UP001283361">
    <property type="component" value="Unassembled WGS sequence"/>
</dbReference>
<accession>A0AAE0Y7F7</accession>
<evidence type="ECO:0000313" key="3">
    <source>
        <dbReference type="Proteomes" id="UP001283361"/>
    </source>
</evidence>
<keyword evidence="3" id="KW-1185">Reference proteome</keyword>
<name>A0AAE0Y7F7_9GAST</name>